<dbReference type="Proteomes" id="UP000887574">
    <property type="component" value="Unplaced"/>
</dbReference>
<dbReference type="AlphaFoldDB" id="A0A915DGB1"/>
<dbReference type="WBParaSite" id="jg19600">
    <property type="protein sequence ID" value="jg19600"/>
    <property type="gene ID" value="jg19600"/>
</dbReference>
<keyword evidence="2" id="KW-1185">Reference proteome</keyword>
<dbReference type="Pfam" id="PF05585">
    <property type="entry name" value="DUF1758"/>
    <property type="match status" value="1"/>
</dbReference>
<accession>A0A915DGB1</accession>
<organism evidence="2 3">
    <name type="scientific">Ditylenchus dipsaci</name>
    <dbReference type="NCBI Taxonomy" id="166011"/>
    <lineage>
        <taxon>Eukaryota</taxon>
        <taxon>Metazoa</taxon>
        <taxon>Ecdysozoa</taxon>
        <taxon>Nematoda</taxon>
        <taxon>Chromadorea</taxon>
        <taxon>Rhabditida</taxon>
        <taxon>Tylenchina</taxon>
        <taxon>Tylenchomorpha</taxon>
        <taxon>Sphaerularioidea</taxon>
        <taxon>Anguinidae</taxon>
        <taxon>Anguininae</taxon>
        <taxon>Ditylenchus</taxon>
    </lineage>
</organism>
<evidence type="ECO:0000313" key="3">
    <source>
        <dbReference type="WBParaSite" id="jg19600"/>
    </source>
</evidence>
<evidence type="ECO:0000313" key="2">
    <source>
        <dbReference type="Proteomes" id="UP000887574"/>
    </source>
</evidence>
<proteinExistence type="predicted"/>
<dbReference type="InterPro" id="IPR008737">
    <property type="entry name" value="DUF1758"/>
</dbReference>
<reference evidence="3" key="1">
    <citation type="submission" date="2022-11" db="UniProtKB">
        <authorList>
            <consortium name="WormBaseParasite"/>
        </authorList>
    </citation>
    <scope>IDENTIFICATION</scope>
</reference>
<name>A0A915DGB1_9BILA</name>
<evidence type="ECO:0000259" key="1">
    <source>
        <dbReference type="Pfam" id="PF05585"/>
    </source>
</evidence>
<protein>
    <recommendedName>
        <fullName evidence="1">DUF1758 domain-containing protein</fullName>
    </recommendedName>
</protein>
<feature type="domain" description="DUF1758" evidence="1">
    <location>
        <begin position="11"/>
        <end position="119"/>
    </location>
</feature>
<sequence>MNLEKLSDGTMEVHTFGDRPPIRFDSPKHLLMVKLQNGQSKELVLNSVDKISAGFKVTSLADFDVQVSEDLLPLALQTREPDVLIGMPDFWQFVQKIEEISSTLHVVHTTIGRMLCGKANKWLLESV</sequence>